<feature type="active site" description="Charge relay system" evidence="6">
    <location>
        <position position="147"/>
    </location>
</feature>
<keyword evidence="3 7" id="KW-0378">Hydrolase</keyword>
<evidence type="ECO:0000256" key="2">
    <source>
        <dbReference type="ARBA" id="ARBA00022487"/>
    </source>
</evidence>
<dbReference type="InterPro" id="IPR000801">
    <property type="entry name" value="Esterase-like"/>
</dbReference>
<evidence type="ECO:0000256" key="1">
    <source>
        <dbReference type="ARBA" id="ARBA00005622"/>
    </source>
</evidence>
<dbReference type="InterPro" id="IPR029058">
    <property type="entry name" value="AB_hydrolase_fold"/>
</dbReference>
<accession>A0A6M2BR85</accession>
<dbReference type="EMBL" id="JAAMOW010000003">
    <property type="protein sequence ID" value="NGY04603.1"/>
    <property type="molecule type" value="Genomic_DNA"/>
</dbReference>
<dbReference type="GO" id="GO:0005829">
    <property type="term" value="C:cytosol"/>
    <property type="evidence" value="ECO:0007669"/>
    <property type="project" value="TreeGrafter"/>
</dbReference>
<keyword evidence="9" id="KW-1185">Reference proteome</keyword>
<feature type="active site" description="Charge relay system" evidence="6">
    <location>
        <position position="256"/>
    </location>
</feature>
<protein>
    <recommendedName>
        <fullName evidence="5 7">S-formylglutathione hydrolase</fullName>
        <ecNumber evidence="5 7">3.1.2.12</ecNumber>
    </recommendedName>
</protein>
<evidence type="ECO:0000256" key="5">
    <source>
        <dbReference type="NCBIfam" id="TIGR02821"/>
    </source>
</evidence>
<dbReference type="EC" id="3.1.2.12" evidence="5 7"/>
<evidence type="ECO:0000313" key="8">
    <source>
        <dbReference type="EMBL" id="NGY04603.1"/>
    </source>
</evidence>
<evidence type="ECO:0000256" key="7">
    <source>
        <dbReference type="RuleBase" id="RU363068"/>
    </source>
</evidence>
<comment type="function">
    <text evidence="7">Serine hydrolase involved in the detoxification of formaldehyde.</text>
</comment>
<gene>
    <name evidence="8" type="primary">fghA</name>
    <name evidence="8" type="ORF">G7Y85_07500</name>
</gene>
<keyword evidence="2 7" id="KW-0719">Serine esterase</keyword>
<comment type="catalytic activity">
    <reaction evidence="4 7">
        <text>S-formylglutathione + H2O = formate + glutathione + H(+)</text>
        <dbReference type="Rhea" id="RHEA:14961"/>
        <dbReference type="ChEBI" id="CHEBI:15377"/>
        <dbReference type="ChEBI" id="CHEBI:15378"/>
        <dbReference type="ChEBI" id="CHEBI:15740"/>
        <dbReference type="ChEBI" id="CHEBI:57688"/>
        <dbReference type="ChEBI" id="CHEBI:57925"/>
        <dbReference type="EC" id="3.1.2.12"/>
    </reaction>
</comment>
<evidence type="ECO:0000256" key="3">
    <source>
        <dbReference type="ARBA" id="ARBA00022801"/>
    </source>
</evidence>
<dbReference type="Pfam" id="PF00756">
    <property type="entry name" value="Esterase"/>
    <property type="match status" value="1"/>
</dbReference>
<comment type="caution">
    <text evidence="8">The sequence shown here is derived from an EMBL/GenBank/DDBJ whole genome shotgun (WGS) entry which is preliminary data.</text>
</comment>
<dbReference type="FunFam" id="3.40.50.1820:FF:000002">
    <property type="entry name" value="S-formylglutathione hydrolase"/>
    <property type="match status" value="1"/>
</dbReference>
<dbReference type="SUPFAM" id="SSF53474">
    <property type="entry name" value="alpha/beta-Hydrolases"/>
    <property type="match status" value="1"/>
</dbReference>
<dbReference type="InterPro" id="IPR014186">
    <property type="entry name" value="S-formylglutathione_hydrol"/>
</dbReference>
<sequence>MDTLSEQRCFDGLQGRYTHTSTATGTTMNFGVYQPPQAARAPVAALYYLAGLSCNDETFMIKAGAQRLAAELGLMLVTCDTSPRGLSLPGDSDHWDFGVGAGFYLDATRAPWSAHYRMGRYINDELPALIEAHFPVRRDRRGICGHSMGGHGALVTALRDPQRWHSVSAFAPVCNPGNAPWGQKAFGNYLGEDRSAWARWDAAELMAAQAHPAEFLVDQGAADKFLERELQPQALQAAATRSGQKLRLRMHAGYDHSYWFIQSFIADHLAHHASTLLA</sequence>
<organism evidence="8 9">
    <name type="scientific">Solimonas terrae</name>
    <dbReference type="NCBI Taxonomy" id="1396819"/>
    <lineage>
        <taxon>Bacteria</taxon>
        <taxon>Pseudomonadati</taxon>
        <taxon>Pseudomonadota</taxon>
        <taxon>Gammaproteobacteria</taxon>
        <taxon>Nevskiales</taxon>
        <taxon>Nevskiaceae</taxon>
        <taxon>Solimonas</taxon>
    </lineage>
</organism>
<dbReference type="Proteomes" id="UP000472676">
    <property type="component" value="Unassembled WGS sequence"/>
</dbReference>
<feature type="active site" description="Charge relay system" evidence="6">
    <location>
        <position position="223"/>
    </location>
</feature>
<dbReference type="PANTHER" id="PTHR10061:SF1">
    <property type="entry name" value="S-FORMYLGLUTATHIONE HYDROLASE YEIG"/>
    <property type="match status" value="1"/>
</dbReference>
<name>A0A6M2BR85_9GAMM</name>
<dbReference type="GO" id="GO:0046294">
    <property type="term" value="P:formaldehyde catabolic process"/>
    <property type="evidence" value="ECO:0007669"/>
    <property type="project" value="InterPro"/>
</dbReference>
<evidence type="ECO:0000256" key="6">
    <source>
        <dbReference type="PIRSR" id="PIRSR614186-1"/>
    </source>
</evidence>
<dbReference type="RefSeq" id="WP_166254285.1">
    <property type="nucleotide sequence ID" value="NZ_JAAMOW010000003.1"/>
</dbReference>
<proteinExistence type="inferred from homology"/>
<evidence type="ECO:0000313" key="9">
    <source>
        <dbReference type="Proteomes" id="UP000472676"/>
    </source>
</evidence>
<evidence type="ECO:0000256" key="4">
    <source>
        <dbReference type="ARBA" id="ARBA00047590"/>
    </source>
</evidence>
<dbReference type="GO" id="GO:0052689">
    <property type="term" value="F:carboxylic ester hydrolase activity"/>
    <property type="evidence" value="ECO:0007669"/>
    <property type="project" value="UniProtKB-KW"/>
</dbReference>
<comment type="similarity">
    <text evidence="1 7">Belongs to the esterase D family.</text>
</comment>
<reference evidence="8 9" key="1">
    <citation type="journal article" date="2014" name="Int. J. Syst. Evol. Microbiol.">
        <title>Solimonas terrae sp. nov., isolated from soil.</title>
        <authorList>
            <person name="Kim S.J."/>
            <person name="Moon J.Y."/>
            <person name="Weon H.Y."/>
            <person name="Ahn J.H."/>
            <person name="Chen W.M."/>
            <person name="Kwon S.W."/>
        </authorList>
    </citation>
    <scope>NUCLEOTIDE SEQUENCE [LARGE SCALE GENOMIC DNA]</scope>
    <source>
        <strain evidence="8 9">KIS83-12</strain>
    </source>
</reference>
<dbReference type="Gene3D" id="3.40.50.1820">
    <property type="entry name" value="alpha/beta hydrolase"/>
    <property type="match status" value="1"/>
</dbReference>
<dbReference type="GO" id="GO:0018738">
    <property type="term" value="F:S-formylglutathione hydrolase activity"/>
    <property type="evidence" value="ECO:0007669"/>
    <property type="project" value="UniProtKB-UniRule"/>
</dbReference>
<dbReference type="PANTHER" id="PTHR10061">
    <property type="entry name" value="S-FORMYLGLUTATHIONE HYDROLASE"/>
    <property type="match status" value="1"/>
</dbReference>
<dbReference type="NCBIfam" id="TIGR02821">
    <property type="entry name" value="fghA_ester_D"/>
    <property type="match status" value="1"/>
</dbReference>
<dbReference type="AlphaFoldDB" id="A0A6M2BR85"/>